<organism evidence="6">
    <name type="scientific">Rouxiella sp. WC2420</name>
    <dbReference type="NCBI Taxonomy" id="3234145"/>
    <lineage>
        <taxon>Bacteria</taxon>
        <taxon>Pseudomonadati</taxon>
        <taxon>Pseudomonadota</taxon>
        <taxon>Gammaproteobacteria</taxon>
        <taxon>Enterobacterales</taxon>
        <taxon>Yersiniaceae</taxon>
        <taxon>Rouxiella</taxon>
    </lineage>
</organism>
<evidence type="ECO:0000313" key="6">
    <source>
        <dbReference type="EMBL" id="XDU73943.1"/>
    </source>
</evidence>
<dbReference type="InterPro" id="IPR036388">
    <property type="entry name" value="WH-like_DNA-bd_sf"/>
</dbReference>
<name>A0AB39VWT2_9GAMM</name>
<gene>
    <name evidence="6" type="ORF">AB3G37_07660</name>
</gene>
<dbReference type="GO" id="GO:0003677">
    <property type="term" value="F:DNA binding"/>
    <property type="evidence" value="ECO:0007669"/>
    <property type="project" value="UniProtKB-KW"/>
</dbReference>
<dbReference type="PANTHER" id="PTHR30537">
    <property type="entry name" value="HTH-TYPE TRANSCRIPTIONAL REGULATOR"/>
    <property type="match status" value="1"/>
</dbReference>
<feature type="domain" description="HTH lysR-type" evidence="5">
    <location>
        <begin position="1"/>
        <end position="43"/>
    </location>
</feature>
<evidence type="ECO:0000259" key="5">
    <source>
        <dbReference type="PROSITE" id="PS50931"/>
    </source>
</evidence>
<dbReference type="EMBL" id="CP165628">
    <property type="protein sequence ID" value="XDU73943.1"/>
    <property type="molecule type" value="Genomic_DNA"/>
</dbReference>
<dbReference type="InterPro" id="IPR000847">
    <property type="entry name" value="LysR_HTH_N"/>
</dbReference>
<evidence type="ECO:0000256" key="3">
    <source>
        <dbReference type="ARBA" id="ARBA00023125"/>
    </source>
</evidence>
<comment type="similarity">
    <text evidence="1">Belongs to the LysR transcriptional regulatory family.</text>
</comment>
<evidence type="ECO:0000256" key="4">
    <source>
        <dbReference type="ARBA" id="ARBA00023163"/>
    </source>
</evidence>
<dbReference type="InterPro" id="IPR058163">
    <property type="entry name" value="LysR-type_TF_proteobact-type"/>
</dbReference>
<dbReference type="GO" id="GO:0003700">
    <property type="term" value="F:DNA-binding transcription factor activity"/>
    <property type="evidence" value="ECO:0007669"/>
    <property type="project" value="InterPro"/>
</dbReference>
<protein>
    <submittedName>
        <fullName evidence="6">LysR family transcriptional regulator</fullName>
    </submittedName>
</protein>
<dbReference type="RefSeq" id="WP_369790217.1">
    <property type="nucleotide sequence ID" value="NZ_CP165628.1"/>
</dbReference>
<dbReference type="Pfam" id="PF03466">
    <property type="entry name" value="LysR_substrate"/>
    <property type="match status" value="1"/>
</dbReference>
<dbReference type="SUPFAM" id="SSF46785">
    <property type="entry name" value="Winged helix' DNA-binding domain"/>
    <property type="match status" value="1"/>
</dbReference>
<dbReference type="PANTHER" id="PTHR30537:SF5">
    <property type="entry name" value="HTH-TYPE TRANSCRIPTIONAL ACTIVATOR TTDR-RELATED"/>
    <property type="match status" value="1"/>
</dbReference>
<dbReference type="Gene3D" id="1.10.10.10">
    <property type="entry name" value="Winged helix-like DNA-binding domain superfamily/Winged helix DNA-binding domain"/>
    <property type="match status" value="1"/>
</dbReference>
<proteinExistence type="inferred from homology"/>
<keyword evidence="4" id="KW-0804">Transcription</keyword>
<dbReference type="InterPro" id="IPR005119">
    <property type="entry name" value="LysR_subst-bd"/>
</dbReference>
<sequence length="274" mass="30976">MSFIDAATSLGLTASAVGKVITRLEEHYGVKLFNRNTRSMSLTEEGEIFLKHSVNILCEMESLKEVYQKRNKDISGTLKLSFPNVGLAFYKIISDFNKEYPKINLEVMLSDEHIDLINDGFDAVIRFGKVSDSRLVAKKIGVTYMDIVHSPAYKVGEDERNNNMVLLYKYPSSGKIERWPEPYHAKLVDNNPDKSLVVNAIELVKNLCVNGDGLACLPNLITRDLLAKGEVVSLYSDRINARDVNVVWPYNKSIQPKLRAFIDFFSRNFQASNS</sequence>
<dbReference type="AlphaFoldDB" id="A0AB39VWT2"/>
<dbReference type="PROSITE" id="PS50931">
    <property type="entry name" value="HTH_LYSR"/>
    <property type="match status" value="1"/>
</dbReference>
<reference evidence="6" key="1">
    <citation type="submission" date="2024-07" db="EMBL/GenBank/DDBJ databases">
        <authorList>
            <person name="Biller S.J."/>
        </authorList>
    </citation>
    <scope>NUCLEOTIDE SEQUENCE</scope>
    <source>
        <strain evidence="6">WC2420</strain>
    </source>
</reference>
<accession>A0AB39VWT2</accession>
<dbReference type="InterPro" id="IPR036390">
    <property type="entry name" value="WH_DNA-bd_sf"/>
</dbReference>
<keyword evidence="3" id="KW-0238">DNA-binding</keyword>
<dbReference type="SUPFAM" id="SSF53850">
    <property type="entry name" value="Periplasmic binding protein-like II"/>
    <property type="match status" value="1"/>
</dbReference>
<dbReference type="Gene3D" id="3.40.190.290">
    <property type="match status" value="1"/>
</dbReference>
<evidence type="ECO:0000256" key="2">
    <source>
        <dbReference type="ARBA" id="ARBA00023015"/>
    </source>
</evidence>
<dbReference type="Pfam" id="PF00126">
    <property type="entry name" value="HTH_1"/>
    <property type="match status" value="1"/>
</dbReference>
<evidence type="ECO:0000256" key="1">
    <source>
        <dbReference type="ARBA" id="ARBA00009437"/>
    </source>
</evidence>
<keyword evidence="2" id="KW-0805">Transcription regulation</keyword>